<evidence type="ECO:0000313" key="2">
    <source>
        <dbReference type="EMBL" id="MBX44097.1"/>
    </source>
</evidence>
<organism evidence="2">
    <name type="scientific">Rhizophora mucronata</name>
    <name type="common">Asiatic mangrove</name>
    <dbReference type="NCBI Taxonomy" id="61149"/>
    <lineage>
        <taxon>Eukaryota</taxon>
        <taxon>Viridiplantae</taxon>
        <taxon>Streptophyta</taxon>
        <taxon>Embryophyta</taxon>
        <taxon>Tracheophyta</taxon>
        <taxon>Spermatophyta</taxon>
        <taxon>Magnoliopsida</taxon>
        <taxon>eudicotyledons</taxon>
        <taxon>Gunneridae</taxon>
        <taxon>Pentapetalae</taxon>
        <taxon>rosids</taxon>
        <taxon>fabids</taxon>
        <taxon>Malpighiales</taxon>
        <taxon>Rhizophoraceae</taxon>
        <taxon>Rhizophora</taxon>
    </lineage>
</organism>
<dbReference type="AlphaFoldDB" id="A0A2P2NNM5"/>
<feature type="region of interest" description="Disordered" evidence="1">
    <location>
        <begin position="60"/>
        <end position="80"/>
    </location>
</feature>
<proteinExistence type="predicted"/>
<name>A0A2P2NNM5_RHIMU</name>
<accession>A0A2P2NNM5</accession>
<protein>
    <submittedName>
        <fullName evidence="2">Uncharacterized protein</fullName>
    </submittedName>
</protein>
<reference evidence="2" key="1">
    <citation type="submission" date="2018-02" db="EMBL/GenBank/DDBJ databases">
        <title>Rhizophora mucronata_Transcriptome.</title>
        <authorList>
            <person name="Meera S.P."/>
            <person name="Sreeshan A."/>
            <person name="Augustine A."/>
        </authorList>
    </citation>
    <scope>NUCLEOTIDE SEQUENCE</scope>
    <source>
        <tissue evidence="2">Leaf</tissue>
    </source>
</reference>
<dbReference type="EMBL" id="GGEC01063613">
    <property type="protein sequence ID" value="MBX44097.1"/>
    <property type="molecule type" value="Transcribed_RNA"/>
</dbReference>
<sequence>MPIKCLTYAGLVPQKLQKCQSVIVYSKYPKHFSLFSSIYPTHDVGTPKLYTTRSWWQPPSPFTSKKKKAEEQKKTVLTSS</sequence>
<evidence type="ECO:0000256" key="1">
    <source>
        <dbReference type="SAM" id="MobiDB-lite"/>
    </source>
</evidence>